<keyword evidence="3 4" id="KW-0413">Isomerase</keyword>
<dbReference type="GO" id="GO:0006457">
    <property type="term" value="P:protein folding"/>
    <property type="evidence" value="ECO:0007669"/>
    <property type="project" value="InterPro"/>
</dbReference>
<evidence type="ECO:0000256" key="5">
    <source>
        <dbReference type="SAM" id="MobiDB-lite"/>
    </source>
</evidence>
<name>A0A2W5AD00_9SPHN</name>
<dbReference type="Gene3D" id="2.40.100.10">
    <property type="entry name" value="Cyclophilin-like"/>
    <property type="match status" value="1"/>
</dbReference>
<dbReference type="CDD" id="cd00317">
    <property type="entry name" value="cyclophilin"/>
    <property type="match status" value="1"/>
</dbReference>
<dbReference type="PROSITE" id="PS50072">
    <property type="entry name" value="CSA_PPIASE_2"/>
    <property type="match status" value="1"/>
</dbReference>
<evidence type="ECO:0000256" key="1">
    <source>
        <dbReference type="ARBA" id="ARBA00007365"/>
    </source>
</evidence>
<evidence type="ECO:0000256" key="4">
    <source>
        <dbReference type="RuleBase" id="RU363019"/>
    </source>
</evidence>
<dbReference type="InterPro" id="IPR020892">
    <property type="entry name" value="Cyclophilin-type_PPIase_CS"/>
</dbReference>
<dbReference type="InterPro" id="IPR044666">
    <property type="entry name" value="Cyclophilin_A-like"/>
</dbReference>
<keyword evidence="2 4" id="KW-0697">Rotamase</keyword>
<evidence type="ECO:0000256" key="2">
    <source>
        <dbReference type="ARBA" id="ARBA00023110"/>
    </source>
</evidence>
<evidence type="ECO:0000313" key="7">
    <source>
        <dbReference type="EMBL" id="PZO91156.1"/>
    </source>
</evidence>
<comment type="similarity">
    <text evidence="1 4">Belongs to the cyclophilin-type PPIase family.</text>
</comment>
<dbReference type="SUPFAM" id="SSF50891">
    <property type="entry name" value="Cyclophilin-like"/>
    <property type="match status" value="1"/>
</dbReference>
<dbReference type="EC" id="5.2.1.8" evidence="4"/>
<evidence type="ECO:0000259" key="6">
    <source>
        <dbReference type="PROSITE" id="PS50072"/>
    </source>
</evidence>
<feature type="region of interest" description="Disordered" evidence="5">
    <location>
        <begin position="189"/>
        <end position="232"/>
    </location>
</feature>
<dbReference type="InterPro" id="IPR029000">
    <property type="entry name" value="Cyclophilin-like_dom_sf"/>
</dbReference>
<dbReference type="EMBL" id="QFNN01000014">
    <property type="protein sequence ID" value="PZO91156.1"/>
    <property type="molecule type" value="Genomic_DNA"/>
</dbReference>
<dbReference type="AlphaFoldDB" id="A0A2W5AD00"/>
<comment type="catalytic activity">
    <reaction evidence="4">
        <text>[protein]-peptidylproline (omega=180) = [protein]-peptidylproline (omega=0)</text>
        <dbReference type="Rhea" id="RHEA:16237"/>
        <dbReference type="Rhea" id="RHEA-COMP:10747"/>
        <dbReference type="Rhea" id="RHEA-COMP:10748"/>
        <dbReference type="ChEBI" id="CHEBI:83833"/>
        <dbReference type="ChEBI" id="CHEBI:83834"/>
        <dbReference type="EC" id="5.2.1.8"/>
    </reaction>
</comment>
<keyword evidence="4" id="KW-0732">Signal</keyword>
<gene>
    <name evidence="7" type="ORF">DI623_04330</name>
</gene>
<feature type="chain" id="PRO_5015799446" description="Peptidyl-prolyl cis-trans isomerase" evidence="4">
    <location>
        <begin position="20"/>
        <end position="232"/>
    </location>
</feature>
<dbReference type="PROSITE" id="PS00170">
    <property type="entry name" value="CSA_PPIASE_1"/>
    <property type="match status" value="1"/>
</dbReference>
<feature type="compositionally biased region" description="Low complexity" evidence="5">
    <location>
        <begin position="206"/>
        <end position="222"/>
    </location>
</feature>
<feature type="signal peptide" evidence="4">
    <location>
        <begin position="1"/>
        <end position="19"/>
    </location>
</feature>
<comment type="caution">
    <text evidence="7">The sequence shown here is derived from an EMBL/GenBank/DDBJ whole genome shotgun (WGS) entry which is preliminary data.</text>
</comment>
<dbReference type="PANTHER" id="PTHR45625">
    <property type="entry name" value="PEPTIDYL-PROLYL CIS-TRANS ISOMERASE-RELATED"/>
    <property type="match status" value="1"/>
</dbReference>
<proteinExistence type="inferred from homology"/>
<reference evidence="7 8" key="1">
    <citation type="submission" date="2017-08" db="EMBL/GenBank/DDBJ databases">
        <title>Infants hospitalized years apart are colonized by the same room-sourced microbial strains.</title>
        <authorList>
            <person name="Brooks B."/>
            <person name="Olm M.R."/>
            <person name="Firek B.A."/>
            <person name="Baker R."/>
            <person name="Thomas B.C."/>
            <person name="Morowitz M.J."/>
            <person name="Banfield J.F."/>
        </authorList>
    </citation>
    <scope>NUCLEOTIDE SEQUENCE [LARGE SCALE GENOMIC DNA]</scope>
    <source>
        <strain evidence="7">S2_018_000_R2_101</strain>
    </source>
</reference>
<evidence type="ECO:0000256" key="3">
    <source>
        <dbReference type="ARBA" id="ARBA00023235"/>
    </source>
</evidence>
<dbReference type="GO" id="GO:0003755">
    <property type="term" value="F:peptidyl-prolyl cis-trans isomerase activity"/>
    <property type="evidence" value="ECO:0007669"/>
    <property type="project" value="UniProtKB-UniRule"/>
</dbReference>
<sequence length="232" mass="24806">MRFLIGAVALIALASGASAQQKDKLPPEQKLVDKTIAPPPVEAQNVWDVELSTGGGTVRIQLRPDKAPLAVERIKTLTRQGFYNGLTFHRVIEGFMAQGGDPEGTGQGGSKLPNIKAEFNDLPHVRGAVAMARAEDKDSANSQFYIMFMPRLQLDNHYTVIGRVIGGMGAVDQIARGEPPETPTRITRAWIESDGPPPPVAPAPAPTLKTDLPAAPTTLATPRPKPAAKPKK</sequence>
<feature type="compositionally biased region" description="Pro residues" evidence="5">
    <location>
        <begin position="195"/>
        <end position="205"/>
    </location>
</feature>
<feature type="domain" description="PPIase cyclophilin-type" evidence="6">
    <location>
        <begin position="56"/>
        <end position="207"/>
    </location>
</feature>
<dbReference type="Proteomes" id="UP000249066">
    <property type="component" value="Unassembled WGS sequence"/>
</dbReference>
<evidence type="ECO:0000313" key="8">
    <source>
        <dbReference type="Proteomes" id="UP000249066"/>
    </source>
</evidence>
<protein>
    <recommendedName>
        <fullName evidence="4">Peptidyl-prolyl cis-trans isomerase</fullName>
        <shortName evidence="4">PPIase</shortName>
        <ecNumber evidence="4">5.2.1.8</ecNumber>
    </recommendedName>
</protein>
<dbReference type="Pfam" id="PF00160">
    <property type="entry name" value="Pro_isomerase"/>
    <property type="match status" value="1"/>
</dbReference>
<accession>A0A2W5AD00</accession>
<organism evidence="7 8">
    <name type="scientific">Sphingomonas sanxanigenens</name>
    <dbReference type="NCBI Taxonomy" id="397260"/>
    <lineage>
        <taxon>Bacteria</taxon>
        <taxon>Pseudomonadati</taxon>
        <taxon>Pseudomonadota</taxon>
        <taxon>Alphaproteobacteria</taxon>
        <taxon>Sphingomonadales</taxon>
        <taxon>Sphingomonadaceae</taxon>
        <taxon>Sphingomonas</taxon>
    </lineage>
</organism>
<dbReference type="InterPro" id="IPR002130">
    <property type="entry name" value="Cyclophilin-type_PPIase_dom"/>
</dbReference>
<dbReference type="PRINTS" id="PR00153">
    <property type="entry name" value="CSAPPISMRASE"/>
</dbReference>
<dbReference type="PANTHER" id="PTHR45625:SF4">
    <property type="entry name" value="PEPTIDYLPROLYL ISOMERASE DOMAIN AND WD REPEAT-CONTAINING PROTEIN 1"/>
    <property type="match status" value="1"/>
</dbReference>
<comment type="function">
    <text evidence="4">PPIases accelerate the folding of proteins. It catalyzes the cis-trans isomerization of proline imidic peptide bonds in oligopeptides.</text>
</comment>